<accession>A0A7Y8XYU7</accession>
<dbReference type="Gene3D" id="3.10.450.50">
    <property type="match status" value="1"/>
</dbReference>
<comment type="caution">
    <text evidence="2">The sequence shown here is derived from an EMBL/GenBank/DDBJ whole genome shotgun (WGS) entry which is preliminary data.</text>
</comment>
<keyword evidence="3" id="KW-1185">Reference proteome</keyword>
<organism evidence="2 3">
    <name type="scientific">Flavobacterium agri</name>
    <dbReference type="NCBI Taxonomy" id="2743471"/>
    <lineage>
        <taxon>Bacteria</taxon>
        <taxon>Pseudomonadati</taxon>
        <taxon>Bacteroidota</taxon>
        <taxon>Flavobacteriia</taxon>
        <taxon>Flavobacteriales</taxon>
        <taxon>Flavobacteriaceae</taxon>
        <taxon>Flavobacterium</taxon>
    </lineage>
</organism>
<evidence type="ECO:0000313" key="3">
    <source>
        <dbReference type="Proteomes" id="UP000535020"/>
    </source>
</evidence>
<feature type="chain" id="PRO_5030896662" evidence="1">
    <location>
        <begin position="28"/>
        <end position="154"/>
    </location>
</feature>
<sequence>MKKLMILSTPVAMAIAIFFIATSQGFAQNKVEKALAKANDNFLQAFNSGKMDAVKATYLESACSVPGPSAEICGSANIQKYFQTLYSEGFRFVDLKSNSISVTDSVAIDKGIWIASVDGKKISGTYLTQWKLVDGAWKIENESSNVSQSDVSSR</sequence>
<evidence type="ECO:0000313" key="2">
    <source>
        <dbReference type="EMBL" id="NYA69310.1"/>
    </source>
</evidence>
<dbReference type="InterPro" id="IPR032710">
    <property type="entry name" value="NTF2-like_dom_sf"/>
</dbReference>
<gene>
    <name evidence="2" type="ORF">HZF10_00145</name>
</gene>
<reference evidence="2 3" key="1">
    <citation type="submission" date="2020-07" db="EMBL/GenBank/DDBJ databases">
        <authorList>
            <person name="Sun Q."/>
        </authorList>
    </citation>
    <scope>NUCLEOTIDE SEQUENCE [LARGE SCALE GENOMIC DNA]</scope>
    <source>
        <strain evidence="2 3">MAH-1</strain>
    </source>
</reference>
<dbReference type="EMBL" id="JACBJI010000001">
    <property type="protein sequence ID" value="NYA69310.1"/>
    <property type="molecule type" value="Genomic_DNA"/>
</dbReference>
<proteinExistence type="predicted"/>
<dbReference type="SUPFAM" id="SSF54427">
    <property type="entry name" value="NTF2-like"/>
    <property type="match status" value="1"/>
</dbReference>
<protein>
    <submittedName>
        <fullName evidence="2">DUF4440 domain-containing protein</fullName>
    </submittedName>
</protein>
<evidence type="ECO:0000256" key="1">
    <source>
        <dbReference type="SAM" id="SignalP"/>
    </source>
</evidence>
<dbReference type="Proteomes" id="UP000535020">
    <property type="component" value="Unassembled WGS sequence"/>
</dbReference>
<keyword evidence="1" id="KW-0732">Signal</keyword>
<name>A0A7Y8XYU7_9FLAO</name>
<dbReference type="RefSeq" id="WP_176004134.1">
    <property type="nucleotide sequence ID" value="NZ_JABWMI010000001.1"/>
</dbReference>
<dbReference type="AlphaFoldDB" id="A0A7Y8XYU7"/>
<feature type="signal peptide" evidence="1">
    <location>
        <begin position="1"/>
        <end position="27"/>
    </location>
</feature>